<dbReference type="AlphaFoldDB" id="A0A0A9EZ03"/>
<dbReference type="EMBL" id="GBRH01192574">
    <property type="protein sequence ID" value="JAE05322.1"/>
    <property type="molecule type" value="Transcribed_RNA"/>
</dbReference>
<name>A0A0A9EZ03_ARUDO</name>
<reference evidence="1" key="2">
    <citation type="journal article" date="2015" name="Data Brief">
        <title>Shoot transcriptome of the giant reed, Arundo donax.</title>
        <authorList>
            <person name="Barrero R.A."/>
            <person name="Guerrero F.D."/>
            <person name="Moolhuijzen P."/>
            <person name="Goolsby J.A."/>
            <person name="Tidwell J."/>
            <person name="Bellgard S.E."/>
            <person name="Bellgard M.I."/>
        </authorList>
    </citation>
    <scope>NUCLEOTIDE SEQUENCE</scope>
    <source>
        <tissue evidence="1">Shoot tissue taken approximately 20 cm above the soil surface</tissue>
    </source>
</reference>
<reference evidence="1" key="1">
    <citation type="submission" date="2014-09" db="EMBL/GenBank/DDBJ databases">
        <authorList>
            <person name="Magalhaes I.L.F."/>
            <person name="Oliveira U."/>
            <person name="Santos F.R."/>
            <person name="Vidigal T.H.D.A."/>
            <person name="Brescovit A.D."/>
            <person name="Santos A.J."/>
        </authorList>
    </citation>
    <scope>NUCLEOTIDE SEQUENCE</scope>
    <source>
        <tissue evidence="1">Shoot tissue taken approximately 20 cm above the soil surface</tissue>
    </source>
</reference>
<accession>A0A0A9EZ03</accession>
<evidence type="ECO:0000313" key="1">
    <source>
        <dbReference type="EMBL" id="JAE05322.1"/>
    </source>
</evidence>
<protein>
    <submittedName>
        <fullName evidence="1">Uncharacterized protein</fullName>
    </submittedName>
</protein>
<proteinExistence type="predicted"/>
<sequence>MPGSKSANSHLPFCHGTHIFSTSKKQNISWYAGIQVFQTLIK</sequence>
<organism evidence="1">
    <name type="scientific">Arundo donax</name>
    <name type="common">Giant reed</name>
    <name type="synonym">Donax arundinaceus</name>
    <dbReference type="NCBI Taxonomy" id="35708"/>
    <lineage>
        <taxon>Eukaryota</taxon>
        <taxon>Viridiplantae</taxon>
        <taxon>Streptophyta</taxon>
        <taxon>Embryophyta</taxon>
        <taxon>Tracheophyta</taxon>
        <taxon>Spermatophyta</taxon>
        <taxon>Magnoliopsida</taxon>
        <taxon>Liliopsida</taxon>
        <taxon>Poales</taxon>
        <taxon>Poaceae</taxon>
        <taxon>PACMAD clade</taxon>
        <taxon>Arundinoideae</taxon>
        <taxon>Arundineae</taxon>
        <taxon>Arundo</taxon>
    </lineage>
</organism>